<evidence type="ECO:0000313" key="4">
    <source>
        <dbReference type="Proteomes" id="UP000503441"/>
    </source>
</evidence>
<comment type="similarity">
    <text evidence="1 2">Belongs to the phD/YefM antitoxin family.</text>
</comment>
<proteinExistence type="inferred from homology"/>
<gene>
    <name evidence="3" type="ORF">G7066_00535</name>
</gene>
<protein>
    <recommendedName>
        <fullName evidence="2">Antitoxin</fullName>
    </recommendedName>
</protein>
<dbReference type="InterPro" id="IPR051416">
    <property type="entry name" value="phD-YefM_TA_antitoxins"/>
</dbReference>
<accession>A0ABX6JXC2</accession>
<dbReference type="RefSeq" id="WP_166328232.1">
    <property type="nucleotide sequence ID" value="NZ_CP049933.1"/>
</dbReference>
<dbReference type="Gene3D" id="3.40.1620.10">
    <property type="entry name" value="YefM-like domain"/>
    <property type="match status" value="1"/>
</dbReference>
<dbReference type="NCBIfam" id="TIGR01552">
    <property type="entry name" value="phd_fam"/>
    <property type="match status" value="1"/>
</dbReference>
<evidence type="ECO:0000256" key="1">
    <source>
        <dbReference type="ARBA" id="ARBA00009981"/>
    </source>
</evidence>
<dbReference type="Proteomes" id="UP000503441">
    <property type="component" value="Chromosome"/>
</dbReference>
<organism evidence="3 4">
    <name type="scientific">Leucobacter coleopterorum</name>
    <dbReference type="NCBI Taxonomy" id="2714933"/>
    <lineage>
        <taxon>Bacteria</taxon>
        <taxon>Bacillati</taxon>
        <taxon>Actinomycetota</taxon>
        <taxon>Actinomycetes</taxon>
        <taxon>Micrococcales</taxon>
        <taxon>Microbacteriaceae</taxon>
        <taxon>Leucobacter</taxon>
    </lineage>
</organism>
<dbReference type="PANTHER" id="PTHR35377">
    <property type="entry name" value="ANTITOXIN VAPB49-RELATED-RELATED"/>
    <property type="match status" value="1"/>
</dbReference>
<evidence type="ECO:0000256" key="2">
    <source>
        <dbReference type="RuleBase" id="RU362080"/>
    </source>
</evidence>
<dbReference type="SUPFAM" id="SSF143120">
    <property type="entry name" value="YefM-like"/>
    <property type="match status" value="1"/>
</dbReference>
<dbReference type="EMBL" id="CP049933">
    <property type="protein sequence ID" value="QIM17569.1"/>
    <property type="molecule type" value="Genomic_DNA"/>
</dbReference>
<reference evidence="3 4" key="1">
    <citation type="submission" date="2020-03" db="EMBL/GenBank/DDBJ databases">
        <title>Leucobacter sp. nov., isolated from beetles.</title>
        <authorList>
            <person name="Hyun D.-W."/>
            <person name="Bae J.-W."/>
        </authorList>
    </citation>
    <scope>NUCLEOTIDE SEQUENCE [LARGE SCALE GENOMIC DNA]</scope>
    <source>
        <strain evidence="3 4">HDW9A</strain>
    </source>
</reference>
<comment type="function">
    <text evidence="2">Antitoxin component of a type II toxin-antitoxin (TA) system.</text>
</comment>
<dbReference type="InterPro" id="IPR006442">
    <property type="entry name" value="Antitoxin_Phd/YefM"/>
</dbReference>
<dbReference type="InterPro" id="IPR036165">
    <property type="entry name" value="YefM-like_sf"/>
</dbReference>
<keyword evidence="4" id="KW-1185">Reference proteome</keyword>
<evidence type="ECO:0000313" key="3">
    <source>
        <dbReference type="EMBL" id="QIM17569.1"/>
    </source>
</evidence>
<name>A0ABX6JXC2_9MICO</name>
<dbReference type="PANTHER" id="PTHR35377:SF5">
    <property type="entry name" value="ANTITOXIN VAPB46"/>
    <property type="match status" value="1"/>
</dbReference>
<sequence length="103" mass="11309">MSAVGIRALKQNASEVVARAAKGETIEITDRGRPVARIVPLRTSKYQEMVESGQITPPSLSLQGFRNRLNELDDDLTSQGLPTGNTSGLSMEQILEELKEERL</sequence>
<dbReference type="Pfam" id="PF02604">
    <property type="entry name" value="PhdYeFM_antitox"/>
    <property type="match status" value="1"/>
</dbReference>